<protein>
    <submittedName>
        <fullName evidence="3">FecR protein</fullName>
    </submittedName>
</protein>
<feature type="domain" description="FecR protein" evidence="2">
    <location>
        <begin position="225"/>
        <end position="279"/>
    </location>
</feature>
<dbReference type="KEGG" id="knv:Pan216_42200"/>
<evidence type="ECO:0000313" key="3">
    <source>
        <dbReference type="EMBL" id="QDU63342.1"/>
    </source>
</evidence>
<dbReference type="EMBL" id="CP036279">
    <property type="protein sequence ID" value="QDU63342.1"/>
    <property type="molecule type" value="Genomic_DNA"/>
</dbReference>
<evidence type="ECO:0000313" key="4">
    <source>
        <dbReference type="Proteomes" id="UP000317093"/>
    </source>
</evidence>
<keyword evidence="1" id="KW-0472">Membrane</keyword>
<organism evidence="3 4">
    <name type="scientific">Kolteria novifilia</name>
    <dbReference type="NCBI Taxonomy" id="2527975"/>
    <lineage>
        <taxon>Bacteria</taxon>
        <taxon>Pseudomonadati</taxon>
        <taxon>Planctomycetota</taxon>
        <taxon>Planctomycetia</taxon>
        <taxon>Kolteriales</taxon>
        <taxon>Kolteriaceae</taxon>
        <taxon>Kolteria</taxon>
    </lineage>
</organism>
<keyword evidence="1" id="KW-0812">Transmembrane</keyword>
<gene>
    <name evidence="3" type="ORF">Pan216_42200</name>
</gene>
<name>A0A518B8R5_9BACT</name>
<dbReference type="InterPro" id="IPR006860">
    <property type="entry name" value="FecR"/>
</dbReference>
<dbReference type="Pfam" id="PF04773">
    <property type="entry name" value="FecR"/>
    <property type="match status" value="1"/>
</dbReference>
<keyword evidence="1" id="KW-1133">Transmembrane helix</keyword>
<dbReference type="InterPro" id="IPR012373">
    <property type="entry name" value="Ferrdict_sens_TM"/>
</dbReference>
<dbReference type="PANTHER" id="PTHR30273">
    <property type="entry name" value="PERIPLASMIC SIGNAL SENSOR AND SIGMA FACTOR ACTIVATOR FECR-RELATED"/>
    <property type="match status" value="1"/>
</dbReference>
<sequence length="594" mass="63809" precursor="true">MSAEQRFAELWTDYLEGELDESAIVELRELLAADESLLQRAADMYQVHRLLGVASRDVPKRQEEFVRDVMARLPEKSDDFIDVVMKNVKQLANAGENEIDAPAIRSRSTRPAKRKVSRRIASAALAVAALALVLLAGVSFWPAGTAPIASHDSGSGGGMSGLDDVRFASLAGARFFGELPPPLHSTLAPRRDYVLTNGMAEIAFPSGASAIVEGPAVFRLLSDDALALDVGRCSVHAPKGVEAFRVETPVTQVVDRGTRFTVCVSETSQSEVQVIEGAADIYERSKAQGAADLSGDSIRLTEGEAKEFIKGRRFVDKDIPFNPSVYQRGLPDRVISYEATPTSGDAVENLVSVTVQRGGLVETIPVEELIPIRVTAFRNPAAGAFFCGGEILPEERIATSSDRSLVTGVINPGGSAEPLTSDPVLSGESATPGLAIRFDRPVTNGPGPDVVFFELQTFSNPSDGDAFHVSPLRFRDGLKSHTIRLYDLTMESPNALDLPDFYTHMFSGAVDSLVELESFDTSPHTQGVKFRGLAVGIDLSDLGYDDCETVEGLFIQDALDDRHVVDPVFIGGLPTTRCASAGIENPAGMEEGNQ</sequence>
<evidence type="ECO:0000256" key="1">
    <source>
        <dbReference type="SAM" id="Phobius"/>
    </source>
</evidence>
<dbReference type="GO" id="GO:0016989">
    <property type="term" value="F:sigma factor antagonist activity"/>
    <property type="evidence" value="ECO:0007669"/>
    <property type="project" value="TreeGrafter"/>
</dbReference>
<reference evidence="3 4" key="1">
    <citation type="submission" date="2019-02" db="EMBL/GenBank/DDBJ databases">
        <title>Deep-cultivation of Planctomycetes and their phenomic and genomic characterization uncovers novel biology.</title>
        <authorList>
            <person name="Wiegand S."/>
            <person name="Jogler M."/>
            <person name="Boedeker C."/>
            <person name="Pinto D."/>
            <person name="Vollmers J."/>
            <person name="Rivas-Marin E."/>
            <person name="Kohn T."/>
            <person name="Peeters S.H."/>
            <person name="Heuer A."/>
            <person name="Rast P."/>
            <person name="Oberbeckmann S."/>
            <person name="Bunk B."/>
            <person name="Jeske O."/>
            <person name="Meyerdierks A."/>
            <person name="Storesund J.E."/>
            <person name="Kallscheuer N."/>
            <person name="Luecker S."/>
            <person name="Lage O.M."/>
            <person name="Pohl T."/>
            <person name="Merkel B.J."/>
            <person name="Hornburger P."/>
            <person name="Mueller R.-W."/>
            <person name="Bruemmer F."/>
            <person name="Labrenz M."/>
            <person name="Spormann A.M."/>
            <person name="Op den Camp H."/>
            <person name="Overmann J."/>
            <person name="Amann R."/>
            <person name="Jetten M.S.M."/>
            <person name="Mascher T."/>
            <person name="Medema M.H."/>
            <person name="Devos D.P."/>
            <person name="Kaster A.-K."/>
            <person name="Ovreas L."/>
            <person name="Rohde M."/>
            <person name="Galperin M.Y."/>
            <person name="Jogler C."/>
        </authorList>
    </citation>
    <scope>NUCLEOTIDE SEQUENCE [LARGE SCALE GENOMIC DNA]</scope>
    <source>
        <strain evidence="3 4">Pan216</strain>
    </source>
</reference>
<dbReference type="AlphaFoldDB" id="A0A518B8R5"/>
<proteinExistence type="predicted"/>
<dbReference type="OrthoDB" id="226716at2"/>
<accession>A0A518B8R5</accession>
<dbReference type="PANTHER" id="PTHR30273:SF2">
    <property type="entry name" value="PROTEIN FECR"/>
    <property type="match status" value="1"/>
</dbReference>
<dbReference type="Gene3D" id="2.60.120.1440">
    <property type="match status" value="1"/>
</dbReference>
<keyword evidence="4" id="KW-1185">Reference proteome</keyword>
<dbReference type="RefSeq" id="WP_145260742.1">
    <property type="nucleotide sequence ID" value="NZ_CP036279.1"/>
</dbReference>
<dbReference type="Proteomes" id="UP000317093">
    <property type="component" value="Chromosome"/>
</dbReference>
<feature type="transmembrane region" description="Helical" evidence="1">
    <location>
        <begin position="120"/>
        <end position="141"/>
    </location>
</feature>
<evidence type="ECO:0000259" key="2">
    <source>
        <dbReference type="Pfam" id="PF04773"/>
    </source>
</evidence>